<proteinExistence type="predicted"/>
<gene>
    <name evidence="1" type="ORF">BCR32DRAFT_284176</name>
</gene>
<dbReference type="EMBL" id="MCFG01000299">
    <property type="protein sequence ID" value="ORX76417.1"/>
    <property type="molecule type" value="Genomic_DNA"/>
</dbReference>
<evidence type="ECO:0000313" key="1">
    <source>
        <dbReference type="EMBL" id="ORX76417.1"/>
    </source>
</evidence>
<comment type="caution">
    <text evidence="1">The sequence shown here is derived from an EMBL/GenBank/DDBJ whole genome shotgun (WGS) entry which is preliminary data.</text>
</comment>
<dbReference type="AlphaFoldDB" id="A0A1Y1WSB1"/>
<reference evidence="1 2" key="2">
    <citation type="submission" date="2016-08" db="EMBL/GenBank/DDBJ databases">
        <title>Pervasive Adenine N6-methylation of Active Genes in Fungi.</title>
        <authorList>
            <consortium name="DOE Joint Genome Institute"/>
            <person name="Mondo S.J."/>
            <person name="Dannebaum R.O."/>
            <person name="Kuo R.C."/>
            <person name="Labutti K."/>
            <person name="Haridas S."/>
            <person name="Kuo A."/>
            <person name="Salamov A."/>
            <person name="Ahrendt S.R."/>
            <person name="Lipzen A."/>
            <person name="Sullivan W."/>
            <person name="Andreopoulos W.B."/>
            <person name="Clum A."/>
            <person name="Lindquist E."/>
            <person name="Daum C."/>
            <person name="Ramamoorthy G.K."/>
            <person name="Gryganskyi A."/>
            <person name="Culley D."/>
            <person name="Magnuson J.K."/>
            <person name="James T.Y."/>
            <person name="O'Malley M.A."/>
            <person name="Stajich J.E."/>
            <person name="Spatafora J.W."/>
            <person name="Visel A."/>
            <person name="Grigoriev I.V."/>
        </authorList>
    </citation>
    <scope>NUCLEOTIDE SEQUENCE [LARGE SCALE GENOMIC DNA]</scope>
    <source>
        <strain evidence="1 2">S4</strain>
    </source>
</reference>
<dbReference type="Proteomes" id="UP000193944">
    <property type="component" value="Unassembled WGS sequence"/>
</dbReference>
<protein>
    <submittedName>
        <fullName evidence="1">Uncharacterized protein</fullName>
    </submittedName>
</protein>
<evidence type="ECO:0000313" key="2">
    <source>
        <dbReference type="Proteomes" id="UP000193944"/>
    </source>
</evidence>
<reference evidence="1 2" key="1">
    <citation type="submission" date="2016-08" db="EMBL/GenBank/DDBJ databases">
        <title>A Parts List for Fungal Cellulosomes Revealed by Comparative Genomics.</title>
        <authorList>
            <consortium name="DOE Joint Genome Institute"/>
            <person name="Haitjema C.H."/>
            <person name="Gilmore S.P."/>
            <person name="Henske J.K."/>
            <person name="Solomon K.V."/>
            <person name="De Groot R."/>
            <person name="Kuo A."/>
            <person name="Mondo S.J."/>
            <person name="Salamov A.A."/>
            <person name="Labutti K."/>
            <person name="Zhao Z."/>
            <person name="Chiniquy J."/>
            <person name="Barry K."/>
            <person name="Brewer H.M."/>
            <person name="Purvine S.O."/>
            <person name="Wright A.T."/>
            <person name="Boxma B."/>
            <person name="Van Alen T."/>
            <person name="Hackstein J.H."/>
            <person name="Baker S.E."/>
            <person name="Grigoriev I.V."/>
            <person name="O'Malley M.A."/>
        </authorList>
    </citation>
    <scope>NUCLEOTIDE SEQUENCE [LARGE SCALE GENOMIC DNA]</scope>
    <source>
        <strain evidence="1 2">S4</strain>
    </source>
</reference>
<name>A0A1Y1WSB1_9FUNG</name>
<organism evidence="1 2">
    <name type="scientific">Anaeromyces robustus</name>
    <dbReference type="NCBI Taxonomy" id="1754192"/>
    <lineage>
        <taxon>Eukaryota</taxon>
        <taxon>Fungi</taxon>
        <taxon>Fungi incertae sedis</taxon>
        <taxon>Chytridiomycota</taxon>
        <taxon>Chytridiomycota incertae sedis</taxon>
        <taxon>Neocallimastigomycetes</taxon>
        <taxon>Neocallimastigales</taxon>
        <taxon>Neocallimastigaceae</taxon>
        <taxon>Anaeromyces</taxon>
    </lineage>
</organism>
<accession>A0A1Y1WSB1</accession>
<keyword evidence="2" id="KW-1185">Reference proteome</keyword>
<sequence length="71" mass="8328">MKYGVKGLSMQKISCTLPKFPIPYLKNHLRRNTCTKDNWNNFKDNVFNEDKQVPLSIFVVFFGYQSVKPNV</sequence>